<accession>W2UL00</accession>
<organism evidence="1 2">
    <name type="scientific">Zhouia amylolytica AD3</name>
    <dbReference type="NCBI Taxonomy" id="1286632"/>
    <lineage>
        <taxon>Bacteria</taxon>
        <taxon>Pseudomonadati</taxon>
        <taxon>Bacteroidota</taxon>
        <taxon>Flavobacteriia</taxon>
        <taxon>Flavobacteriales</taxon>
        <taxon>Flavobacteriaceae</taxon>
        <taxon>Zhouia</taxon>
    </lineage>
</organism>
<evidence type="ECO:0000313" key="1">
    <source>
        <dbReference type="EMBL" id="ETN94820.1"/>
    </source>
</evidence>
<reference evidence="2" key="1">
    <citation type="submission" date="2013-11" db="EMBL/GenBank/DDBJ databases">
        <title>Draft genome sequence from a member of Zhouia, isolated tidal flat.</title>
        <authorList>
            <person name="Jin H."/>
            <person name="Jeon C.O."/>
        </authorList>
    </citation>
    <scope>NUCLEOTIDE SEQUENCE [LARGE SCALE GENOMIC DNA]</scope>
    <source>
        <strain evidence="2">AD3</strain>
    </source>
</reference>
<name>W2UL00_9FLAO</name>
<reference evidence="1 2" key="2">
    <citation type="journal article" date="2016" name="Genome Announc.">
        <title>Draft Genome Sequence of Zhouia amylolytica AD3, Isolated from Tidal Flat Sediment.</title>
        <authorList>
            <person name="Jia B."/>
            <person name="Jin H.M."/>
            <person name="Lee H.J."/>
            <person name="Jeon C.O."/>
        </authorList>
    </citation>
    <scope>NUCLEOTIDE SEQUENCE [LARGE SCALE GENOMIC DNA]</scope>
    <source>
        <strain evidence="1 2">AD3</strain>
    </source>
</reference>
<proteinExistence type="predicted"/>
<sequence>MVEAVLQARMFMEFSLDILKGYLPDYIKKAPNSGLFLIDYFMVKSDSII</sequence>
<dbReference type="Proteomes" id="UP000018850">
    <property type="component" value="Unassembled WGS sequence"/>
</dbReference>
<keyword evidence="2" id="KW-1185">Reference proteome</keyword>
<comment type="caution">
    <text evidence="1">The sequence shown here is derived from an EMBL/GenBank/DDBJ whole genome shotgun (WGS) entry which is preliminary data.</text>
</comment>
<protein>
    <submittedName>
        <fullName evidence="1">Uncharacterized protein</fullName>
    </submittedName>
</protein>
<gene>
    <name evidence="1" type="ORF">P278_27630</name>
</gene>
<dbReference type="AlphaFoldDB" id="W2UL00"/>
<dbReference type="EMBL" id="AYXY01000023">
    <property type="protein sequence ID" value="ETN94820.1"/>
    <property type="molecule type" value="Genomic_DNA"/>
</dbReference>
<evidence type="ECO:0000313" key="2">
    <source>
        <dbReference type="Proteomes" id="UP000018850"/>
    </source>
</evidence>